<dbReference type="STRING" id="1576369.SAMN05421753_110153"/>
<dbReference type="RefSeq" id="WP_175517486.1">
    <property type="nucleotide sequence ID" value="NZ_FOQD01000010.1"/>
</dbReference>
<name>A0A1I3JEQ0_9PLAN</name>
<dbReference type="Gene3D" id="3.30.2070.10">
    <property type="entry name" value="Formate dehydrogenase/DMSO reductase"/>
    <property type="match status" value="1"/>
</dbReference>
<evidence type="ECO:0000313" key="3">
    <source>
        <dbReference type="EMBL" id="SFI58762.1"/>
    </source>
</evidence>
<dbReference type="NCBIfam" id="TIGR04519">
    <property type="entry name" value="MoCo_extend_TAT"/>
    <property type="match status" value="1"/>
</dbReference>
<feature type="domain" description="4Fe-4S ferredoxin-type" evidence="2">
    <location>
        <begin position="831"/>
        <end position="861"/>
    </location>
</feature>
<keyword evidence="4" id="KW-1185">Reference proteome</keyword>
<dbReference type="PANTHER" id="PTHR42783">
    <property type="entry name" value="GLUTAMATE SYNTHASE [NADPH] SMALL CHAIN"/>
    <property type="match status" value="1"/>
</dbReference>
<feature type="region of interest" description="Disordered" evidence="1">
    <location>
        <begin position="1"/>
        <end position="22"/>
    </location>
</feature>
<gene>
    <name evidence="3" type="ORF">SAMN05421753_110153</name>
</gene>
<dbReference type="CDD" id="cd10551">
    <property type="entry name" value="PsrB"/>
    <property type="match status" value="1"/>
</dbReference>
<dbReference type="Gene3D" id="3.30.70.20">
    <property type="match status" value="2"/>
</dbReference>
<feature type="domain" description="4Fe-4S ferredoxin-type" evidence="2">
    <location>
        <begin position="919"/>
        <end position="948"/>
    </location>
</feature>
<accession>A0A1I3JEQ0</accession>
<dbReference type="InterPro" id="IPR017896">
    <property type="entry name" value="4Fe4S_Fe-S-bd"/>
</dbReference>
<organism evidence="3 4">
    <name type="scientific">Planctomicrobium piriforme</name>
    <dbReference type="NCBI Taxonomy" id="1576369"/>
    <lineage>
        <taxon>Bacteria</taxon>
        <taxon>Pseudomonadati</taxon>
        <taxon>Planctomycetota</taxon>
        <taxon>Planctomycetia</taxon>
        <taxon>Planctomycetales</taxon>
        <taxon>Planctomycetaceae</taxon>
        <taxon>Planctomicrobium</taxon>
    </lineage>
</organism>
<dbReference type="PANTHER" id="PTHR42783:SF3">
    <property type="entry name" value="GLUTAMATE SYNTHASE [NADPH] SMALL CHAIN-RELATED"/>
    <property type="match status" value="1"/>
</dbReference>
<dbReference type="SUPFAM" id="SSF54862">
    <property type="entry name" value="4Fe-4S ferredoxins"/>
    <property type="match status" value="1"/>
</dbReference>
<dbReference type="Gene3D" id="2.40.40.20">
    <property type="match status" value="1"/>
</dbReference>
<sequence>MLHDFSENADRSTAGLPEPAAPGALPGLRAAVSAVNSVPGTGVAGKNGGGVSETVQLDTNLQRSVKNTTGPRYWKSLEEYSEDPEFLARAQKEFAPGAEWWIDQPSRREFLKTMGASFALAGLTGCTIRQPEEKIIPYVQIPENMIPGKANFYATAMPQPGGAIGLLVESHEGRPTKIEGNPDHPTSLGATDAFSQASVLGLYDPLRTRVVQKKALISSWEEFLDDLVPRISIHRSQQGAGLCLLTEEILSPTLQAQVKQLLTAMPQAKWYQYNAWESAGPAGGVKLAFGTDHVVRHQLQKADIIFSVGCDFLAEGPARVRLMREFMARRTVEASGQATMNRLYVVETTPTQTGAKADHWLRLKPSDVEAMLIAVAKELGIDAGGATRTQYVTDHQANWITVLAADLKAARGRSLVMVGPSLPAELHALAHLINSELGNFGQTVTFVEPINKVPGVQSGTIADLAKEIDAGNVETLFIFGGDPVFTAPAEIKFGDKVKAVPCSIYHSLNADSTALACTWHTPATHYLEEWSDARAEDGTATIIQPLIRPLYEGKSAHEMFNILLTGTAGSAYETVRGTWLGQFGNAGNAKWEKSLHDGVVADTVFAPATAVPGGNVLATLRESFNKEVAAGGDFAVVFRTDPSVFDGRFATNGWLNELPQPFSKLTWGNAAWVGYSTANTLKLKPGDMVSVQKGDVTITVPVWVQPGVPENVITLHLGNGRPIEGHKTVGVDVYPLRDSSALWLTSAKVTPTGKRFDLAATQTHHHMGGRDLIRHGTIQQVQEHPDHPAFMNVGHHGAAHGSDGHDWQEGSLGEGAGATFFPNWPQDGPQWGMTVNLSACTGCNACVVACHSENNISVVGADQVIRGREMHWLRIDTYFEGDDPDNPDVYNQPVMCMHCEHAPCEPVCPVGATTHSHEGLNEMTYNRCIGTRYCSNNCPYKVRRFNFLAYNEPTWQLPVLQMAQNPNVTVRSRGVMEKCTYCVQRISSARIHAKIENRDIRDGEVVTACQSACPSRAISFGNVADEKSAVAKTKEHPLNYGMLTDLNTRPRTSYHAAIRNPNPALAPAAAAVEGHA</sequence>
<dbReference type="SUPFAM" id="SSF50692">
    <property type="entry name" value="ADC-like"/>
    <property type="match status" value="1"/>
</dbReference>
<feature type="compositionally biased region" description="Basic and acidic residues" evidence="1">
    <location>
        <begin position="1"/>
        <end position="10"/>
    </location>
</feature>
<dbReference type="SUPFAM" id="SSF53706">
    <property type="entry name" value="Formate dehydrogenase/DMSO reductase, domains 1-3"/>
    <property type="match status" value="1"/>
</dbReference>
<feature type="domain" description="4Fe-4S ferredoxin-type" evidence="2">
    <location>
        <begin position="885"/>
        <end position="918"/>
    </location>
</feature>
<dbReference type="Proteomes" id="UP000199518">
    <property type="component" value="Unassembled WGS sequence"/>
</dbReference>
<dbReference type="PROSITE" id="PS51379">
    <property type="entry name" value="4FE4S_FER_2"/>
    <property type="match status" value="3"/>
</dbReference>
<dbReference type="EMBL" id="FOQD01000010">
    <property type="protein sequence ID" value="SFI58762.1"/>
    <property type="molecule type" value="Genomic_DNA"/>
</dbReference>
<evidence type="ECO:0000256" key="1">
    <source>
        <dbReference type="SAM" id="MobiDB-lite"/>
    </source>
</evidence>
<proteinExistence type="predicted"/>
<dbReference type="Pfam" id="PF12838">
    <property type="entry name" value="Fer4_7"/>
    <property type="match status" value="1"/>
</dbReference>
<evidence type="ECO:0000259" key="2">
    <source>
        <dbReference type="PROSITE" id="PS51379"/>
    </source>
</evidence>
<protein>
    <submittedName>
        <fullName evidence="3">Prokaryotic molybdopterin-containing oxidoreductase family, iron-sulfur binding subunit</fullName>
    </submittedName>
</protein>
<dbReference type="CDD" id="cd02784">
    <property type="entry name" value="MopB_CT_PHLH"/>
    <property type="match status" value="1"/>
</dbReference>
<evidence type="ECO:0000313" key="4">
    <source>
        <dbReference type="Proteomes" id="UP000199518"/>
    </source>
</evidence>
<dbReference type="AlphaFoldDB" id="A0A1I3JEQ0"/>
<reference evidence="4" key="1">
    <citation type="submission" date="2016-10" db="EMBL/GenBank/DDBJ databases">
        <authorList>
            <person name="Varghese N."/>
            <person name="Submissions S."/>
        </authorList>
    </citation>
    <scope>NUCLEOTIDE SEQUENCE [LARGE SCALE GENOMIC DNA]</scope>
    <source>
        <strain evidence="4">DSM 26348</strain>
    </source>
</reference>
<dbReference type="Gene3D" id="3.40.228.10">
    <property type="entry name" value="Dimethylsulfoxide Reductase, domain 2"/>
    <property type="match status" value="2"/>
</dbReference>
<dbReference type="InterPro" id="IPR030948">
    <property type="entry name" value="TAT_var_transloc_signal_dom"/>
</dbReference>
<dbReference type="InterPro" id="IPR009010">
    <property type="entry name" value="Asp_de-COase-like_dom_sf"/>
</dbReference>
<dbReference type="Gene3D" id="3.40.50.740">
    <property type="match status" value="2"/>
</dbReference>